<gene>
    <name evidence="1" type="ORF">JK635_07365</name>
</gene>
<comment type="caution">
    <text evidence="1">The sequence shown here is derived from an EMBL/GenBank/DDBJ whole genome shotgun (WGS) entry which is preliminary data.</text>
</comment>
<accession>A0ABS1TL38</accession>
<reference evidence="1 2" key="1">
    <citation type="submission" date="2021-01" db="EMBL/GenBank/DDBJ databases">
        <title>Genome public.</title>
        <authorList>
            <person name="Liu C."/>
            <person name="Sun Q."/>
        </authorList>
    </citation>
    <scope>NUCLEOTIDE SEQUENCE [LARGE SCALE GENOMIC DNA]</scope>
    <source>
        <strain evidence="1 2">YIM B02564</strain>
    </source>
</reference>
<evidence type="ECO:0000313" key="2">
    <source>
        <dbReference type="Proteomes" id="UP000623967"/>
    </source>
</evidence>
<sequence length="61" mass="7117">MNFIQIVDGMEVYVKKEGDLVQCRPIFLMNWLSFELRAFTQKEVEPHVARLVQGKFSNKSA</sequence>
<evidence type="ECO:0000313" key="1">
    <source>
        <dbReference type="EMBL" id="MBL4952027.1"/>
    </source>
</evidence>
<dbReference type="RefSeq" id="WP_202653308.1">
    <property type="nucleotide sequence ID" value="NZ_JAESWB010000134.1"/>
</dbReference>
<name>A0ABS1TL38_9BACI</name>
<organism evidence="1 2">
    <name type="scientific">Neobacillus paridis</name>
    <dbReference type="NCBI Taxonomy" id="2803862"/>
    <lineage>
        <taxon>Bacteria</taxon>
        <taxon>Bacillati</taxon>
        <taxon>Bacillota</taxon>
        <taxon>Bacilli</taxon>
        <taxon>Bacillales</taxon>
        <taxon>Bacillaceae</taxon>
        <taxon>Neobacillus</taxon>
    </lineage>
</organism>
<dbReference type="EMBL" id="JAESWB010000134">
    <property type="protein sequence ID" value="MBL4952027.1"/>
    <property type="molecule type" value="Genomic_DNA"/>
</dbReference>
<keyword evidence="2" id="KW-1185">Reference proteome</keyword>
<protein>
    <submittedName>
        <fullName evidence="1">Uncharacterized protein</fullName>
    </submittedName>
</protein>
<proteinExistence type="predicted"/>
<dbReference type="Proteomes" id="UP000623967">
    <property type="component" value="Unassembled WGS sequence"/>
</dbReference>